<keyword evidence="3" id="KW-1185">Reference proteome</keyword>
<evidence type="ECO:0000313" key="3">
    <source>
        <dbReference type="Proteomes" id="UP001386955"/>
    </source>
</evidence>
<dbReference type="Proteomes" id="UP001386955">
    <property type="component" value="Unassembled WGS sequence"/>
</dbReference>
<evidence type="ECO:0000313" key="2">
    <source>
        <dbReference type="EMBL" id="KAK7410629.1"/>
    </source>
</evidence>
<protein>
    <submittedName>
        <fullName evidence="2">Uncharacterized protein</fullName>
    </submittedName>
</protein>
<reference evidence="2 3" key="1">
    <citation type="submission" date="2024-01" db="EMBL/GenBank/DDBJ databases">
        <title>The genomes of 5 underutilized Papilionoideae crops provide insights into root nodulation and disease resistanc.</title>
        <authorList>
            <person name="Jiang F."/>
        </authorList>
    </citation>
    <scope>NUCLEOTIDE SEQUENCE [LARGE SCALE GENOMIC DNA]</scope>
    <source>
        <strain evidence="2">DUOXIRENSHENG_FW03</strain>
        <tissue evidence="2">Leaves</tissue>
    </source>
</reference>
<name>A0AAN9SYG2_PSOTE</name>
<feature type="region of interest" description="Disordered" evidence="1">
    <location>
        <begin position="1"/>
        <end position="73"/>
    </location>
</feature>
<comment type="caution">
    <text evidence="2">The sequence shown here is derived from an EMBL/GenBank/DDBJ whole genome shotgun (WGS) entry which is preliminary data.</text>
</comment>
<proteinExistence type="predicted"/>
<sequence>MIETTSGGGNVVESDPKYKGIQQKVEQRYSNPVLLCGDAGKPDPQRTTRSNFLFPPLGKERVGSFLRPNSNCS</sequence>
<organism evidence="2 3">
    <name type="scientific">Psophocarpus tetragonolobus</name>
    <name type="common">Winged bean</name>
    <name type="synonym">Dolichos tetragonolobus</name>
    <dbReference type="NCBI Taxonomy" id="3891"/>
    <lineage>
        <taxon>Eukaryota</taxon>
        <taxon>Viridiplantae</taxon>
        <taxon>Streptophyta</taxon>
        <taxon>Embryophyta</taxon>
        <taxon>Tracheophyta</taxon>
        <taxon>Spermatophyta</taxon>
        <taxon>Magnoliopsida</taxon>
        <taxon>eudicotyledons</taxon>
        <taxon>Gunneridae</taxon>
        <taxon>Pentapetalae</taxon>
        <taxon>rosids</taxon>
        <taxon>fabids</taxon>
        <taxon>Fabales</taxon>
        <taxon>Fabaceae</taxon>
        <taxon>Papilionoideae</taxon>
        <taxon>50 kb inversion clade</taxon>
        <taxon>NPAAA clade</taxon>
        <taxon>indigoferoid/millettioid clade</taxon>
        <taxon>Phaseoleae</taxon>
        <taxon>Psophocarpus</taxon>
    </lineage>
</organism>
<gene>
    <name evidence="2" type="ORF">VNO78_01570</name>
</gene>
<accession>A0AAN9SYG2</accession>
<evidence type="ECO:0000256" key="1">
    <source>
        <dbReference type="SAM" id="MobiDB-lite"/>
    </source>
</evidence>
<dbReference type="AlphaFoldDB" id="A0AAN9SYG2"/>
<dbReference type="EMBL" id="JAYMYS010000001">
    <property type="protein sequence ID" value="KAK7410629.1"/>
    <property type="molecule type" value="Genomic_DNA"/>
</dbReference>
<feature type="compositionally biased region" description="Gly residues" evidence="1">
    <location>
        <begin position="1"/>
        <end position="10"/>
    </location>
</feature>